<gene>
    <name evidence="17" type="ORF">BUALT_Bualt02G0221400</name>
</gene>
<comment type="similarity">
    <text evidence="14">Belongs to the cysteine-rich repeat secretory protein family. Plasmodesmata-located proteins (PDLD) subfamily.</text>
</comment>
<keyword evidence="5 15" id="KW-0732">Signal</keyword>
<evidence type="ECO:0000256" key="6">
    <source>
        <dbReference type="ARBA" id="ARBA00022734"/>
    </source>
</evidence>
<evidence type="ECO:0000256" key="12">
    <source>
        <dbReference type="ARBA" id="ARBA00023157"/>
    </source>
</evidence>
<dbReference type="EMBL" id="WHWC01000002">
    <property type="protein sequence ID" value="KAG8389362.1"/>
    <property type="molecule type" value="Genomic_DNA"/>
</dbReference>
<dbReference type="FunFam" id="3.30.430.20:FF:000023">
    <property type="entry name" value="Antifungal protein ginkbilobin-2"/>
    <property type="match status" value="1"/>
</dbReference>
<keyword evidence="18" id="KW-1185">Reference proteome</keyword>
<proteinExistence type="inferred from homology"/>
<evidence type="ECO:0000259" key="16">
    <source>
        <dbReference type="PROSITE" id="PS51473"/>
    </source>
</evidence>
<evidence type="ECO:0000256" key="14">
    <source>
        <dbReference type="ARBA" id="ARBA00038393"/>
    </source>
</evidence>
<keyword evidence="4" id="KW-0945">Host-virus interaction</keyword>
<dbReference type="GO" id="GO:0050832">
    <property type="term" value="P:defense response to fungus"/>
    <property type="evidence" value="ECO:0007669"/>
    <property type="project" value="UniProtKB-KW"/>
</dbReference>
<accession>A0AAV6YAA0</accession>
<keyword evidence="9" id="KW-0965">Cell junction</keyword>
<dbReference type="PANTHER" id="PTHR32080">
    <property type="entry name" value="ANTIFUNGAL PROTEIN GINKBILOBIN-2-LIKE"/>
    <property type="match status" value="1"/>
</dbReference>
<reference evidence="17" key="1">
    <citation type="submission" date="2019-10" db="EMBL/GenBank/DDBJ databases">
        <authorList>
            <person name="Zhang R."/>
            <person name="Pan Y."/>
            <person name="Wang J."/>
            <person name="Ma R."/>
            <person name="Yu S."/>
        </authorList>
    </citation>
    <scope>NUCLEOTIDE SEQUENCE</scope>
    <source>
        <strain evidence="17">LA-IB0</strain>
        <tissue evidence="17">Leaf</tissue>
    </source>
</reference>
<keyword evidence="11" id="KW-0465">Mannose-binding</keyword>
<dbReference type="GO" id="GO:0031640">
    <property type="term" value="P:killing of cells of another organism"/>
    <property type="evidence" value="ECO:0007669"/>
    <property type="project" value="UniProtKB-KW"/>
</dbReference>
<evidence type="ECO:0000256" key="2">
    <source>
        <dbReference type="ARBA" id="ARBA00022529"/>
    </source>
</evidence>
<dbReference type="GO" id="GO:0009506">
    <property type="term" value="C:plasmodesma"/>
    <property type="evidence" value="ECO:0007669"/>
    <property type="project" value="UniProtKB-SubCell"/>
</dbReference>
<comment type="subcellular location">
    <subcellularLocation>
        <location evidence="13">Cell junction</location>
        <location evidence="13">Plasmodesma</location>
    </subcellularLocation>
    <subcellularLocation>
        <location evidence="1">Cell membrane</location>
        <topology evidence="1">Single-pass type I membrane protein</topology>
    </subcellularLocation>
</comment>
<dbReference type="Proteomes" id="UP000826271">
    <property type="component" value="Unassembled WGS sequence"/>
</dbReference>
<dbReference type="Pfam" id="PF01657">
    <property type="entry name" value="Stress-antifung"/>
    <property type="match status" value="1"/>
</dbReference>
<dbReference type="Gene3D" id="3.30.430.20">
    <property type="entry name" value="Gnk2 domain, C-X8-C-X2-C motif"/>
    <property type="match status" value="1"/>
</dbReference>
<dbReference type="InterPro" id="IPR002902">
    <property type="entry name" value="GNK2"/>
</dbReference>
<evidence type="ECO:0000256" key="10">
    <source>
        <dbReference type="ARBA" id="ARBA00023022"/>
    </source>
</evidence>
<dbReference type="GO" id="GO:0005886">
    <property type="term" value="C:plasma membrane"/>
    <property type="evidence" value="ECO:0007669"/>
    <property type="project" value="UniProtKB-SubCell"/>
</dbReference>
<dbReference type="PANTHER" id="PTHR32080:SF54">
    <property type="entry name" value="GNK2-HOMOLOGOUS DOMAIN-CONTAINING PROTEIN"/>
    <property type="match status" value="1"/>
</dbReference>
<evidence type="ECO:0000256" key="11">
    <source>
        <dbReference type="ARBA" id="ARBA00023035"/>
    </source>
</evidence>
<evidence type="ECO:0000256" key="4">
    <source>
        <dbReference type="ARBA" id="ARBA00022581"/>
    </source>
</evidence>
<evidence type="ECO:0000313" key="18">
    <source>
        <dbReference type="Proteomes" id="UP000826271"/>
    </source>
</evidence>
<protein>
    <recommendedName>
        <fullName evidence="16">Gnk2-homologous domain-containing protein</fullName>
    </recommendedName>
</protein>
<evidence type="ECO:0000256" key="8">
    <source>
        <dbReference type="ARBA" id="ARBA00022821"/>
    </source>
</evidence>
<keyword evidence="10" id="KW-0044">Antibiotic</keyword>
<evidence type="ECO:0000256" key="7">
    <source>
        <dbReference type="ARBA" id="ARBA00022737"/>
    </source>
</evidence>
<name>A0AAV6YAA0_9LAMI</name>
<dbReference type="AlphaFoldDB" id="A0AAV6YAA0"/>
<organism evidence="17 18">
    <name type="scientific">Buddleja alternifolia</name>
    <dbReference type="NCBI Taxonomy" id="168488"/>
    <lineage>
        <taxon>Eukaryota</taxon>
        <taxon>Viridiplantae</taxon>
        <taxon>Streptophyta</taxon>
        <taxon>Embryophyta</taxon>
        <taxon>Tracheophyta</taxon>
        <taxon>Spermatophyta</taxon>
        <taxon>Magnoliopsida</taxon>
        <taxon>eudicotyledons</taxon>
        <taxon>Gunneridae</taxon>
        <taxon>Pentapetalae</taxon>
        <taxon>asterids</taxon>
        <taxon>lamiids</taxon>
        <taxon>Lamiales</taxon>
        <taxon>Scrophulariaceae</taxon>
        <taxon>Buddlejeae</taxon>
        <taxon>Buddleja</taxon>
    </lineage>
</organism>
<comment type="caution">
    <text evidence="17">The sequence shown here is derived from an EMBL/GenBank/DDBJ whole genome shotgun (WGS) entry which is preliminary data.</text>
</comment>
<keyword evidence="7" id="KW-0677">Repeat</keyword>
<dbReference type="PROSITE" id="PS51473">
    <property type="entry name" value="GNK2"/>
    <property type="match status" value="1"/>
</dbReference>
<keyword evidence="2" id="KW-0929">Antimicrobial</keyword>
<dbReference type="CDD" id="cd23509">
    <property type="entry name" value="Gnk2-like"/>
    <property type="match status" value="1"/>
</dbReference>
<keyword evidence="12" id="KW-1015">Disulfide bond</keyword>
<evidence type="ECO:0000256" key="3">
    <source>
        <dbReference type="ARBA" id="ARBA00022577"/>
    </source>
</evidence>
<dbReference type="GO" id="GO:0005537">
    <property type="term" value="F:D-mannose binding"/>
    <property type="evidence" value="ECO:0007669"/>
    <property type="project" value="UniProtKB-KW"/>
</dbReference>
<evidence type="ECO:0000256" key="13">
    <source>
        <dbReference type="ARBA" id="ARBA00024184"/>
    </source>
</evidence>
<keyword evidence="3" id="KW-0295">Fungicide</keyword>
<evidence type="ECO:0000256" key="1">
    <source>
        <dbReference type="ARBA" id="ARBA00004251"/>
    </source>
</evidence>
<dbReference type="InterPro" id="IPR051378">
    <property type="entry name" value="Cell2Cell_Antifungal"/>
</dbReference>
<keyword evidence="8" id="KW-0611">Plant defense</keyword>
<dbReference type="GO" id="GO:0042742">
    <property type="term" value="P:defense response to bacterium"/>
    <property type="evidence" value="ECO:0007669"/>
    <property type="project" value="UniProtKB-KW"/>
</dbReference>
<dbReference type="InterPro" id="IPR038408">
    <property type="entry name" value="GNK2_sf"/>
</dbReference>
<feature type="domain" description="Gnk2-homologous" evidence="16">
    <location>
        <begin position="35"/>
        <end position="139"/>
    </location>
</feature>
<evidence type="ECO:0000256" key="15">
    <source>
        <dbReference type="SAM" id="SignalP"/>
    </source>
</evidence>
<evidence type="ECO:0000256" key="5">
    <source>
        <dbReference type="ARBA" id="ARBA00022729"/>
    </source>
</evidence>
<sequence>MKMDLLRKPNLQNLVILSSILLLSLCNTATSKPNTAVKLVQCNSGTYTAGDPFTISLTYVLAELENATPSRQGYDFHNISPYPNAFAYGHAACNQTLTSADCAACLASAKTALLGACDGRIGARSVLYDCTIRYEQYPFDD</sequence>
<evidence type="ECO:0000313" key="17">
    <source>
        <dbReference type="EMBL" id="KAG8389362.1"/>
    </source>
</evidence>
<evidence type="ECO:0000256" key="9">
    <source>
        <dbReference type="ARBA" id="ARBA00022949"/>
    </source>
</evidence>
<keyword evidence="6" id="KW-0430">Lectin</keyword>
<feature type="signal peptide" evidence="15">
    <location>
        <begin position="1"/>
        <end position="31"/>
    </location>
</feature>
<feature type="chain" id="PRO_5043608231" description="Gnk2-homologous domain-containing protein" evidence="15">
    <location>
        <begin position="32"/>
        <end position="141"/>
    </location>
</feature>